<feature type="transmembrane region" description="Helical" evidence="1">
    <location>
        <begin position="147"/>
        <end position="168"/>
    </location>
</feature>
<proteinExistence type="predicted"/>
<reference evidence="4" key="1">
    <citation type="journal article" date="2002" name="Science">
        <title>The draft genome of Ciona intestinalis: insights into chordate and vertebrate origins.</title>
        <authorList>
            <person name="Dehal P."/>
            <person name="Satou Y."/>
            <person name="Campbell R.K."/>
            <person name="Chapman J."/>
            <person name="Degnan B."/>
            <person name="De Tomaso A."/>
            <person name="Davidson B."/>
            <person name="Di Gregorio A."/>
            <person name="Gelpke M."/>
            <person name="Goodstein D.M."/>
            <person name="Harafuji N."/>
            <person name="Hastings K.E."/>
            <person name="Ho I."/>
            <person name="Hotta K."/>
            <person name="Huang W."/>
            <person name="Kawashima T."/>
            <person name="Lemaire P."/>
            <person name="Martinez D."/>
            <person name="Meinertzhagen I.A."/>
            <person name="Necula S."/>
            <person name="Nonaka M."/>
            <person name="Putnam N."/>
            <person name="Rash S."/>
            <person name="Saiga H."/>
            <person name="Satake M."/>
            <person name="Terry A."/>
            <person name="Yamada L."/>
            <person name="Wang H.G."/>
            <person name="Awazu S."/>
            <person name="Azumi K."/>
            <person name="Boore J."/>
            <person name="Branno M."/>
            <person name="Chin-Bow S."/>
            <person name="DeSantis R."/>
            <person name="Doyle S."/>
            <person name="Francino P."/>
            <person name="Keys D.N."/>
            <person name="Haga S."/>
            <person name="Hayashi H."/>
            <person name="Hino K."/>
            <person name="Imai K.S."/>
            <person name="Inaba K."/>
            <person name="Kano S."/>
            <person name="Kobayashi K."/>
            <person name="Kobayashi M."/>
            <person name="Lee B.I."/>
            <person name="Makabe K.W."/>
            <person name="Manohar C."/>
            <person name="Matassi G."/>
            <person name="Medina M."/>
            <person name="Mochizuki Y."/>
            <person name="Mount S."/>
            <person name="Morishita T."/>
            <person name="Miura S."/>
            <person name="Nakayama A."/>
            <person name="Nishizaka S."/>
            <person name="Nomoto H."/>
            <person name="Ohta F."/>
            <person name="Oishi K."/>
            <person name="Rigoutsos I."/>
            <person name="Sano M."/>
            <person name="Sasaki A."/>
            <person name="Sasakura Y."/>
            <person name="Shoguchi E."/>
            <person name="Shin-i T."/>
            <person name="Spagnuolo A."/>
            <person name="Stainier D."/>
            <person name="Suzuki M.M."/>
            <person name="Tassy O."/>
            <person name="Takatori N."/>
            <person name="Tokuoka M."/>
            <person name="Yagi K."/>
            <person name="Yoshizaki F."/>
            <person name="Wada S."/>
            <person name="Zhang C."/>
            <person name="Hyatt P.D."/>
            <person name="Larimer F."/>
            <person name="Detter C."/>
            <person name="Doggett N."/>
            <person name="Glavina T."/>
            <person name="Hawkins T."/>
            <person name="Richardson P."/>
            <person name="Lucas S."/>
            <person name="Kohara Y."/>
            <person name="Levine M."/>
            <person name="Satoh N."/>
            <person name="Rokhsar D.S."/>
        </authorList>
    </citation>
    <scope>NUCLEOTIDE SEQUENCE [LARGE SCALE GENOMIC DNA]</scope>
</reference>
<feature type="chain" id="PRO_5003577144" evidence="2">
    <location>
        <begin position="22"/>
        <end position="251"/>
    </location>
</feature>
<accession>H2XJR0</accession>
<keyword evidence="4" id="KW-1185">Reference proteome</keyword>
<dbReference type="InParanoid" id="H2XJR0"/>
<protein>
    <submittedName>
        <fullName evidence="3">Uncharacterized protein</fullName>
    </submittedName>
</protein>
<evidence type="ECO:0000256" key="1">
    <source>
        <dbReference type="SAM" id="Phobius"/>
    </source>
</evidence>
<evidence type="ECO:0000313" key="3">
    <source>
        <dbReference type="Ensembl" id="ENSCINP00000029892.1"/>
    </source>
</evidence>
<reference evidence="3" key="4">
    <citation type="submission" date="2025-09" db="UniProtKB">
        <authorList>
            <consortium name="Ensembl"/>
        </authorList>
    </citation>
    <scope>IDENTIFICATION</scope>
</reference>
<keyword evidence="1" id="KW-0472">Membrane</keyword>
<reference evidence="3" key="2">
    <citation type="journal article" date="2008" name="Genome Biol.">
        <title>Improved genome assembly and evidence-based global gene model set for the chordate Ciona intestinalis: new insight into intron and operon populations.</title>
        <authorList>
            <person name="Satou Y."/>
            <person name="Mineta K."/>
            <person name="Ogasawara M."/>
            <person name="Sasakura Y."/>
            <person name="Shoguchi E."/>
            <person name="Ueno K."/>
            <person name="Yamada L."/>
            <person name="Matsumoto J."/>
            <person name="Wasserscheid J."/>
            <person name="Dewar K."/>
            <person name="Wiley G.B."/>
            <person name="Macmil S.L."/>
            <person name="Roe B.A."/>
            <person name="Zeller R.W."/>
            <person name="Hastings K.E."/>
            <person name="Lemaire P."/>
            <person name="Lindquist E."/>
            <person name="Endo T."/>
            <person name="Hotta K."/>
            <person name="Inaba K."/>
        </authorList>
    </citation>
    <scope>NUCLEOTIDE SEQUENCE [LARGE SCALE GENOMIC DNA]</scope>
    <source>
        <strain evidence="3">wild type</strain>
    </source>
</reference>
<keyword evidence="1" id="KW-1133">Transmembrane helix</keyword>
<evidence type="ECO:0000256" key="2">
    <source>
        <dbReference type="SAM" id="SignalP"/>
    </source>
</evidence>
<dbReference type="AlphaFoldDB" id="H2XJR0"/>
<dbReference type="HOGENOM" id="CLU_1109118_0_0_1"/>
<dbReference type="Ensembl" id="ENSCINT00000037350.1">
    <property type="protein sequence ID" value="ENSCINP00000029892.1"/>
    <property type="gene ID" value="ENSCING00000024696.1"/>
</dbReference>
<sequence length="251" mass="28338">MKSSLIFSVISMLSFVGNAAGMFMICGKGQVLLRNFESGRIRCSFCTKDHFYVKQSLSCEPCPDEHSTPRNNTFTRCRQNSLKPHARFSIARLLYGQLKHSLNFVVPDRAIIDTTTQYNVDTTTLEADVTHQSSTEYGPFSLSLTKYATAFCSFLLCLSISAVIYFHCSAPVARMLQRCCGRGTESRNFKAKKNVQRNNNNITLSQPAIKSPIQSETLVCNFDLHSASRAEIMEYVRNVLLQYVFDRHPEA</sequence>
<dbReference type="EMBL" id="EAAA01001518">
    <property type="status" value="NOT_ANNOTATED_CDS"/>
    <property type="molecule type" value="Genomic_DNA"/>
</dbReference>
<evidence type="ECO:0000313" key="4">
    <source>
        <dbReference type="Proteomes" id="UP000008144"/>
    </source>
</evidence>
<name>H2XJR0_CIOIN</name>
<reference evidence="3" key="3">
    <citation type="submission" date="2025-08" db="UniProtKB">
        <authorList>
            <consortium name="Ensembl"/>
        </authorList>
    </citation>
    <scope>IDENTIFICATION</scope>
</reference>
<keyword evidence="1" id="KW-0812">Transmembrane</keyword>
<feature type="signal peptide" evidence="2">
    <location>
        <begin position="1"/>
        <end position="21"/>
    </location>
</feature>
<keyword evidence="2" id="KW-0732">Signal</keyword>
<organism evidence="3 4">
    <name type="scientific">Ciona intestinalis</name>
    <name type="common">Transparent sea squirt</name>
    <name type="synonym">Ascidia intestinalis</name>
    <dbReference type="NCBI Taxonomy" id="7719"/>
    <lineage>
        <taxon>Eukaryota</taxon>
        <taxon>Metazoa</taxon>
        <taxon>Chordata</taxon>
        <taxon>Tunicata</taxon>
        <taxon>Ascidiacea</taxon>
        <taxon>Phlebobranchia</taxon>
        <taxon>Cionidae</taxon>
        <taxon>Ciona</taxon>
    </lineage>
</organism>
<dbReference type="Proteomes" id="UP000008144">
    <property type="component" value="Chromosome 2"/>
</dbReference>